<gene>
    <name evidence="1" type="ORF">POM88_020572</name>
</gene>
<dbReference type="Proteomes" id="UP001237642">
    <property type="component" value="Unassembled WGS sequence"/>
</dbReference>
<comment type="caution">
    <text evidence="1">The sequence shown here is derived from an EMBL/GenBank/DDBJ whole genome shotgun (WGS) entry which is preliminary data.</text>
</comment>
<keyword evidence="2" id="KW-1185">Reference proteome</keyword>
<dbReference type="PANTHER" id="PTHR37763:SF1">
    <property type="entry name" value="EXOSOME COMPLEX EXONUCLEASE"/>
    <property type="match status" value="1"/>
</dbReference>
<proteinExistence type="predicted"/>
<evidence type="ECO:0000313" key="2">
    <source>
        <dbReference type="Proteomes" id="UP001237642"/>
    </source>
</evidence>
<protein>
    <submittedName>
        <fullName evidence="1">EG45-like domain containing protein-like</fullName>
    </submittedName>
</protein>
<reference evidence="1" key="1">
    <citation type="submission" date="2023-02" db="EMBL/GenBank/DDBJ databases">
        <title>Genome of toxic invasive species Heracleum sosnowskyi carries increased number of genes despite the absence of recent whole-genome duplications.</title>
        <authorList>
            <person name="Schelkunov M."/>
            <person name="Shtratnikova V."/>
            <person name="Makarenko M."/>
            <person name="Klepikova A."/>
            <person name="Omelchenko D."/>
            <person name="Novikova G."/>
            <person name="Obukhova E."/>
            <person name="Bogdanov V."/>
            <person name="Penin A."/>
            <person name="Logacheva M."/>
        </authorList>
    </citation>
    <scope>NUCLEOTIDE SEQUENCE</scope>
    <source>
        <strain evidence="1">Hsosn_3</strain>
        <tissue evidence="1">Leaf</tissue>
    </source>
</reference>
<reference evidence="1" key="2">
    <citation type="submission" date="2023-05" db="EMBL/GenBank/DDBJ databases">
        <authorList>
            <person name="Schelkunov M.I."/>
        </authorList>
    </citation>
    <scope>NUCLEOTIDE SEQUENCE</scope>
    <source>
        <strain evidence="1">Hsosn_3</strain>
        <tissue evidence="1">Leaf</tissue>
    </source>
</reference>
<accession>A0AAD8IBN6</accession>
<dbReference type="PANTHER" id="PTHR37763">
    <property type="entry name" value="EXOSOME COMPLEX EXONUCLEASE"/>
    <property type="match status" value="1"/>
</dbReference>
<evidence type="ECO:0000313" key="1">
    <source>
        <dbReference type="EMBL" id="KAK1382837.1"/>
    </source>
</evidence>
<organism evidence="1 2">
    <name type="scientific">Heracleum sosnowskyi</name>
    <dbReference type="NCBI Taxonomy" id="360622"/>
    <lineage>
        <taxon>Eukaryota</taxon>
        <taxon>Viridiplantae</taxon>
        <taxon>Streptophyta</taxon>
        <taxon>Embryophyta</taxon>
        <taxon>Tracheophyta</taxon>
        <taxon>Spermatophyta</taxon>
        <taxon>Magnoliopsida</taxon>
        <taxon>eudicotyledons</taxon>
        <taxon>Gunneridae</taxon>
        <taxon>Pentapetalae</taxon>
        <taxon>asterids</taxon>
        <taxon>campanulids</taxon>
        <taxon>Apiales</taxon>
        <taxon>Apiaceae</taxon>
        <taxon>Apioideae</taxon>
        <taxon>apioid superclade</taxon>
        <taxon>Tordylieae</taxon>
        <taxon>Tordyliinae</taxon>
        <taxon>Heracleum</taxon>
    </lineage>
</organism>
<name>A0AAD8IBN6_9APIA</name>
<dbReference type="EMBL" id="JAUIZM010000005">
    <property type="protein sequence ID" value="KAK1382837.1"/>
    <property type="molecule type" value="Genomic_DNA"/>
</dbReference>
<sequence length="415" mass="47411">MVLSKHAHNFFCKHLYLKIKPSRCLYHSLKEHQVENLPSKWYEKEFPTLLKLTHLLKDLDLMDGNLVNINDNASVFDENLLSKMQEFKSIVRTYIGYSETQLSLKKELMTAEPGLEPRLLFSKASERQPMTVNSLTKVCNFLDISAQRRKEVRLSITRQVTQHQIWAGAIEETLKALKSDMDVLNQRGVGKVDNIGQQVVVTCLKFLDTATSYDAESTSWMRPAPAKVISSPTSQKWEDVLEMYNDLISCLRDEKELAFHLAKLEVMKEGLSQIKDVLIDKNIGYRETRYQESLVSKKLSKTLGHSSPCLFTLLLYYLYGSVKDIEVELCGGVNCNEGGNKFCLYMGKILILDEERMVWSGVKQLDRALGLFKLVWETSGMKESLEVQGHLWCVGAETRSLTYKGNMFFVHGIGL</sequence>
<dbReference type="AlphaFoldDB" id="A0AAD8IBN6"/>